<evidence type="ECO:0000313" key="3">
    <source>
        <dbReference type="EMBL" id="KAL0958941.1"/>
    </source>
</evidence>
<keyword evidence="1" id="KW-1133">Transmembrane helix</keyword>
<proteinExistence type="predicted"/>
<dbReference type="Proteomes" id="UP001556367">
    <property type="component" value="Unassembled WGS sequence"/>
</dbReference>
<reference evidence="4" key="1">
    <citation type="submission" date="2024-06" db="EMBL/GenBank/DDBJ databases">
        <title>Multi-omics analyses provide insights into the biosynthesis of the anticancer antibiotic pleurotin in Hohenbuehelia grisea.</title>
        <authorList>
            <person name="Weaver J.A."/>
            <person name="Alberti F."/>
        </authorList>
    </citation>
    <scope>NUCLEOTIDE SEQUENCE [LARGE SCALE GENOMIC DNA]</scope>
    <source>
        <strain evidence="4">T-177</strain>
    </source>
</reference>
<accession>A0ABR3JTN1</accession>
<evidence type="ECO:0000313" key="4">
    <source>
        <dbReference type="Proteomes" id="UP001556367"/>
    </source>
</evidence>
<evidence type="ECO:0000259" key="2">
    <source>
        <dbReference type="Pfam" id="PF00248"/>
    </source>
</evidence>
<protein>
    <recommendedName>
        <fullName evidence="2">NADP-dependent oxidoreductase domain-containing protein</fullName>
    </recommendedName>
</protein>
<keyword evidence="1" id="KW-0812">Transmembrane</keyword>
<dbReference type="Gene3D" id="3.20.20.100">
    <property type="entry name" value="NADP-dependent oxidoreductase domain"/>
    <property type="match status" value="1"/>
</dbReference>
<gene>
    <name evidence="3" type="ORF">HGRIS_014256</name>
</gene>
<dbReference type="InterPro" id="IPR023210">
    <property type="entry name" value="NADP_OxRdtase_dom"/>
</dbReference>
<dbReference type="InterPro" id="IPR036812">
    <property type="entry name" value="NAD(P)_OxRdtase_dom_sf"/>
</dbReference>
<name>A0ABR3JTN1_9AGAR</name>
<feature type="transmembrane region" description="Helical" evidence="1">
    <location>
        <begin position="98"/>
        <end position="118"/>
    </location>
</feature>
<organism evidence="3 4">
    <name type="scientific">Hohenbuehelia grisea</name>
    <dbReference type="NCBI Taxonomy" id="104357"/>
    <lineage>
        <taxon>Eukaryota</taxon>
        <taxon>Fungi</taxon>
        <taxon>Dikarya</taxon>
        <taxon>Basidiomycota</taxon>
        <taxon>Agaricomycotina</taxon>
        <taxon>Agaricomycetes</taxon>
        <taxon>Agaricomycetidae</taxon>
        <taxon>Agaricales</taxon>
        <taxon>Pleurotineae</taxon>
        <taxon>Pleurotaceae</taxon>
        <taxon>Hohenbuehelia</taxon>
    </lineage>
</organism>
<dbReference type="SUPFAM" id="SSF51430">
    <property type="entry name" value="NAD(P)-linked oxidoreductase"/>
    <property type="match status" value="1"/>
</dbReference>
<keyword evidence="4" id="KW-1185">Reference proteome</keyword>
<feature type="domain" description="NADP-dependent oxidoreductase" evidence="2">
    <location>
        <begin position="22"/>
        <end position="82"/>
    </location>
</feature>
<dbReference type="Pfam" id="PF00248">
    <property type="entry name" value="Aldo_ket_red"/>
    <property type="match status" value="1"/>
</dbReference>
<evidence type="ECO:0000256" key="1">
    <source>
        <dbReference type="SAM" id="Phobius"/>
    </source>
</evidence>
<dbReference type="EMBL" id="JASNQZ010000003">
    <property type="protein sequence ID" value="KAL0958941.1"/>
    <property type="molecule type" value="Genomic_DNA"/>
</dbReference>
<sequence>MPQMLNRFHSPVTHQPGGPLDAPLAAIGERLSVTADQVLLAWAKAKGAVVVTTSSKESRLKGYQAAGDLALTDDDIAKIDAAGAEGTKSGSAWKNVRAVAVVALYTIVASRVLNYFGFSFI</sequence>
<comment type="caution">
    <text evidence="3">The sequence shown here is derived from an EMBL/GenBank/DDBJ whole genome shotgun (WGS) entry which is preliminary data.</text>
</comment>
<keyword evidence="1" id="KW-0472">Membrane</keyword>